<evidence type="ECO:0000313" key="1">
    <source>
        <dbReference type="EMBL" id="PUU72271.1"/>
    </source>
</evidence>
<keyword evidence="2" id="KW-1185">Reference proteome</keyword>
<dbReference type="Proteomes" id="UP000244722">
    <property type="component" value="Unassembled WGS sequence"/>
</dbReference>
<sequence>MLTEFLTPPSILSRSVPLIRTTLHTPPSLVLGSFPTLNLRQQVPKRIVFADQRFKGTPEIRNLIHNHPHVSYPLLEGRDLLPQVSKLLFEPPKAPLLIIKPLLELGGTVEAVTGLLICCTR</sequence>
<accession>A0A2T6Z9U4</accession>
<dbReference type="EMBL" id="NESQ01000606">
    <property type="protein sequence ID" value="PUU72271.1"/>
    <property type="molecule type" value="Genomic_DNA"/>
</dbReference>
<organism evidence="1 2">
    <name type="scientific">Tuber borchii</name>
    <name type="common">White truffle</name>
    <dbReference type="NCBI Taxonomy" id="42251"/>
    <lineage>
        <taxon>Eukaryota</taxon>
        <taxon>Fungi</taxon>
        <taxon>Dikarya</taxon>
        <taxon>Ascomycota</taxon>
        <taxon>Pezizomycotina</taxon>
        <taxon>Pezizomycetes</taxon>
        <taxon>Pezizales</taxon>
        <taxon>Tuberaceae</taxon>
        <taxon>Tuber</taxon>
    </lineage>
</organism>
<protein>
    <submittedName>
        <fullName evidence="1">Uncharacterized protein</fullName>
    </submittedName>
</protein>
<comment type="caution">
    <text evidence="1">The sequence shown here is derived from an EMBL/GenBank/DDBJ whole genome shotgun (WGS) entry which is preliminary data.</text>
</comment>
<dbReference type="AlphaFoldDB" id="A0A2T6Z9U4"/>
<reference evidence="1 2" key="1">
    <citation type="submission" date="2017-04" db="EMBL/GenBank/DDBJ databases">
        <title>Draft genome sequence of Tuber borchii Vittad., a whitish edible truffle.</title>
        <authorList>
            <consortium name="DOE Joint Genome Institute"/>
            <person name="Murat C."/>
            <person name="Kuo A."/>
            <person name="Barry K.W."/>
            <person name="Clum A."/>
            <person name="Dockter R.B."/>
            <person name="Fauchery L."/>
            <person name="Iotti M."/>
            <person name="Kohler A."/>
            <person name="Labutti K."/>
            <person name="Lindquist E.A."/>
            <person name="Lipzen A."/>
            <person name="Ohm R.A."/>
            <person name="Wang M."/>
            <person name="Grigoriev I.V."/>
            <person name="Zambonelli A."/>
            <person name="Martin F.M."/>
        </authorList>
    </citation>
    <scope>NUCLEOTIDE SEQUENCE [LARGE SCALE GENOMIC DNA]</scope>
    <source>
        <strain evidence="1 2">Tbo3840</strain>
    </source>
</reference>
<name>A0A2T6Z9U4_TUBBO</name>
<proteinExistence type="predicted"/>
<evidence type="ECO:0000313" key="2">
    <source>
        <dbReference type="Proteomes" id="UP000244722"/>
    </source>
</evidence>
<gene>
    <name evidence="1" type="ORF">B9Z19DRAFT_1138314</name>
</gene>